<organism evidence="4 5">
    <name type="scientific">Candidatus Zambryskibacteria bacterium RIFCSPLOWO2_12_FULL_45_14</name>
    <dbReference type="NCBI Taxonomy" id="1802778"/>
    <lineage>
        <taxon>Bacteria</taxon>
        <taxon>Candidatus Zambryskiibacteriota</taxon>
    </lineage>
</organism>
<gene>
    <name evidence="4" type="ORF">A3G05_01665</name>
</gene>
<dbReference type="PANTHER" id="PTHR10584:SF166">
    <property type="entry name" value="RIBOKINASE"/>
    <property type="match status" value="1"/>
</dbReference>
<dbReference type="InterPro" id="IPR029056">
    <property type="entry name" value="Ribokinase-like"/>
</dbReference>
<feature type="domain" description="Carbohydrate kinase PfkB" evidence="3">
    <location>
        <begin position="63"/>
        <end position="328"/>
    </location>
</feature>
<dbReference type="GO" id="GO:0016301">
    <property type="term" value="F:kinase activity"/>
    <property type="evidence" value="ECO:0007669"/>
    <property type="project" value="UniProtKB-KW"/>
</dbReference>
<reference evidence="4 5" key="1">
    <citation type="journal article" date="2016" name="Nat. Commun.">
        <title>Thousands of microbial genomes shed light on interconnected biogeochemical processes in an aquifer system.</title>
        <authorList>
            <person name="Anantharaman K."/>
            <person name="Brown C.T."/>
            <person name="Hug L.A."/>
            <person name="Sharon I."/>
            <person name="Castelle C.J."/>
            <person name="Probst A.J."/>
            <person name="Thomas B.C."/>
            <person name="Singh A."/>
            <person name="Wilkins M.J."/>
            <person name="Karaoz U."/>
            <person name="Brodie E.L."/>
            <person name="Williams K.H."/>
            <person name="Hubbard S.S."/>
            <person name="Banfield J.F."/>
        </authorList>
    </citation>
    <scope>NUCLEOTIDE SEQUENCE [LARGE SCALE GENOMIC DNA]</scope>
</reference>
<evidence type="ECO:0000313" key="5">
    <source>
        <dbReference type="Proteomes" id="UP000178288"/>
    </source>
</evidence>
<sequence>MYPVRSSLAKVQRTRAESTSETSNGMYDFVAIGDIVTDAFIKLKDASVHCDIDREHCTISMAFGEKIPYESVEVVRAVGNSSNAAVSASRLGLKSALVTNIGDDQNGQECLDTLKKENVGTDFVSVHKGKETNYHYVLWYDNDRTILVKHQEYDRAFPNVGEPKWFYLSSLGGDTLEYHEQIIKYLKGHLGVSLAFQPGTFQISLGKEKLKDIYERTKIFFCNVGEAEKILGLNTLGTKELLKRMQALGPEIVVITDGPKGAYIFDGKDYWFQPADPKPAIERTGAGDAFESTVVSALALGEDLATALSWGMVNSMSVVQQVGAQKGLLTRPQIEEYLKKSPIPASKLA</sequence>
<name>A0A1G2UXF1_9BACT</name>
<dbReference type="Pfam" id="PF00294">
    <property type="entry name" value="PfkB"/>
    <property type="match status" value="1"/>
</dbReference>
<dbReference type="AlphaFoldDB" id="A0A1G2UXF1"/>
<dbReference type="Proteomes" id="UP000178288">
    <property type="component" value="Unassembled WGS sequence"/>
</dbReference>
<evidence type="ECO:0000256" key="1">
    <source>
        <dbReference type="ARBA" id="ARBA00022679"/>
    </source>
</evidence>
<evidence type="ECO:0000256" key="2">
    <source>
        <dbReference type="ARBA" id="ARBA00022777"/>
    </source>
</evidence>
<dbReference type="PANTHER" id="PTHR10584">
    <property type="entry name" value="SUGAR KINASE"/>
    <property type="match status" value="1"/>
</dbReference>
<evidence type="ECO:0000313" key="4">
    <source>
        <dbReference type="EMBL" id="OHB14060.1"/>
    </source>
</evidence>
<protein>
    <recommendedName>
        <fullName evidence="3">Carbohydrate kinase PfkB domain-containing protein</fullName>
    </recommendedName>
</protein>
<dbReference type="EMBL" id="MHWV01000013">
    <property type="protein sequence ID" value="OHB14060.1"/>
    <property type="molecule type" value="Genomic_DNA"/>
</dbReference>
<keyword evidence="1" id="KW-0808">Transferase</keyword>
<dbReference type="Gene3D" id="3.40.1190.20">
    <property type="match status" value="1"/>
</dbReference>
<keyword evidence="2" id="KW-0418">Kinase</keyword>
<dbReference type="SUPFAM" id="SSF53613">
    <property type="entry name" value="Ribokinase-like"/>
    <property type="match status" value="1"/>
</dbReference>
<comment type="caution">
    <text evidence="4">The sequence shown here is derived from an EMBL/GenBank/DDBJ whole genome shotgun (WGS) entry which is preliminary data.</text>
</comment>
<evidence type="ECO:0000259" key="3">
    <source>
        <dbReference type="Pfam" id="PF00294"/>
    </source>
</evidence>
<accession>A0A1G2UXF1</accession>
<proteinExistence type="predicted"/>
<dbReference type="InterPro" id="IPR011611">
    <property type="entry name" value="PfkB_dom"/>
</dbReference>